<reference evidence="3 4" key="1">
    <citation type="submission" date="2019-02" db="EMBL/GenBank/DDBJ databases">
        <title>Complete Genome Sequence and Methylome Analysis of Sphaerotilus natans subsp. sulfidivorans D-507.</title>
        <authorList>
            <person name="Fomenkov A."/>
            <person name="Gridneva E."/>
            <person name="Smolyakov D."/>
            <person name="Dubinina G."/>
            <person name="Vincze T."/>
            <person name="Grabovich M."/>
            <person name="Roberts R.J."/>
        </authorList>
    </citation>
    <scope>NUCLEOTIDE SEQUENCE [LARGE SCALE GENOMIC DNA]</scope>
    <source>
        <strain evidence="3 4">D-507</strain>
    </source>
</reference>
<evidence type="ECO:0000313" key="4">
    <source>
        <dbReference type="Proteomes" id="UP000323522"/>
    </source>
</evidence>
<dbReference type="PANTHER" id="PTHR13696">
    <property type="entry name" value="P-LOOP CONTAINING NUCLEOSIDE TRIPHOSPHATE HYDROLASE"/>
    <property type="match status" value="1"/>
</dbReference>
<dbReference type="InterPro" id="IPR050678">
    <property type="entry name" value="DNA_Partitioning_ATPase"/>
</dbReference>
<accession>A0A5C1PZU2</accession>
<sequence length="345" mass="38297">MKSIAFFNNKGGVGKTSLVYHLAWMYAEHGVRVLVADLDPQANLTAMFLDEDRLVSLWSDDGEPRTIHDCLRPLMARTGDILAPVVERLKPELGLIPGHLALSRFEDLLSENWPKCLDGQEAAFRVLTAFHRIILAGAREMSADLVLIDVGPNLGAINRSALIAAEQVVLPLAPDLFSLQGLRNLGPTLREWRKGWKKRVEEVPAGTSIELPSGEMQPVGYVVMQHSVRESRPVKAYQAWVDRVPGVYREVVLGETVRRIKDEPERDGAGQLIPSPGDDPYMLALLRHYRSLMPLAMDAHKPMFLLRAADGAIGSHIDAVRACYQDFKALATRIAAHADMTFPCR</sequence>
<feature type="domain" description="AAA" evidence="1">
    <location>
        <begin position="1"/>
        <end position="199"/>
    </location>
</feature>
<dbReference type="EMBL" id="CP035708">
    <property type="protein sequence ID" value="QEN00249.1"/>
    <property type="molecule type" value="Genomic_DNA"/>
</dbReference>
<evidence type="ECO:0000313" key="3">
    <source>
        <dbReference type="EMBL" id="QEN00249.1"/>
    </source>
</evidence>
<dbReference type="InterPro" id="IPR025669">
    <property type="entry name" value="AAA_dom"/>
</dbReference>
<dbReference type="CDD" id="cd02042">
    <property type="entry name" value="ParAB_family"/>
    <property type="match status" value="1"/>
</dbReference>
<dbReference type="Gene3D" id="3.40.50.300">
    <property type="entry name" value="P-loop containing nucleotide triphosphate hydrolases"/>
    <property type="match status" value="1"/>
</dbReference>
<keyword evidence="5" id="KW-1185">Reference proteome</keyword>
<dbReference type="OrthoDB" id="9785810at2"/>
<dbReference type="PANTHER" id="PTHR13696:SF52">
    <property type="entry name" value="PARA FAMILY PROTEIN CT_582"/>
    <property type="match status" value="1"/>
</dbReference>
<dbReference type="Proteomes" id="UP000323522">
    <property type="component" value="Chromosome"/>
</dbReference>
<dbReference type="CDD" id="cd01983">
    <property type="entry name" value="SIMIBI"/>
    <property type="match status" value="1"/>
</dbReference>
<evidence type="ECO:0000259" key="1">
    <source>
        <dbReference type="Pfam" id="PF13614"/>
    </source>
</evidence>
<evidence type="ECO:0000313" key="2">
    <source>
        <dbReference type="EMBL" id="MET3603481.1"/>
    </source>
</evidence>
<dbReference type="EMBL" id="JBEPLS010000004">
    <property type="protein sequence ID" value="MET3603481.1"/>
    <property type="molecule type" value="Genomic_DNA"/>
</dbReference>
<dbReference type="AlphaFoldDB" id="A0A5C1PZU2"/>
<dbReference type="KEGG" id="snn:EWH46_05240"/>
<evidence type="ECO:0000313" key="5">
    <source>
        <dbReference type="Proteomes" id="UP001549111"/>
    </source>
</evidence>
<dbReference type="Pfam" id="PF13614">
    <property type="entry name" value="AAA_31"/>
    <property type="match status" value="1"/>
</dbReference>
<dbReference type="InterPro" id="IPR027417">
    <property type="entry name" value="P-loop_NTPase"/>
</dbReference>
<reference evidence="2 5" key="2">
    <citation type="submission" date="2024-06" db="EMBL/GenBank/DDBJ databases">
        <title>Genomic Encyclopedia of Type Strains, Phase IV (KMG-IV): sequencing the most valuable type-strain genomes for metagenomic binning, comparative biology and taxonomic classification.</title>
        <authorList>
            <person name="Goeker M."/>
        </authorList>
    </citation>
    <scope>NUCLEOTIDE SEQUENCE [LARGE SCALE GENOMIC DNA]</scope>
    <source>
        <strain evidence="2 5">D-501</strain>
    </source>
</reference>
<organism evidence="3 4">
    <name type="scientific">Sphaerotilus sulfidivorans</name>
    <dbReference type="NCBI Taxonomy" id="639200"/>
    <lineage>
        <taxon>Bacteria</taxon>
        <taxon>Pseudomonadati</taxon>
        <taxon>Pseudomonadota</taxon>
        <taxon>Betaproteobacteria</taxon>
        <taxon>Burkholderiales</taxon>
        <taxon>Sphaerotilaceae</taxon>
        <taxon>Sphaerotilus</taxon>
    </lineage>
</organism>
<dbReference type="Proteomes" id="UP001549111">
    <property type="component" value="Unassembled WGS sequence"/>
</dbReference>
<dbReference type="SUPFAM" id="SSF52540">
    <property type="entry name" value="P-loop containing nucleoside triphosphate hydrolases"/>
    <property type="match status" value="1"/>
</dbReference>
<proteinExistence type="predicted"/>
<protein>
    <submittedName>
        <fullName evidence="2">Cellulose biosynthesis protein BcsQ</fullName>
    </submittedName>
    <submittedName>
        <fullName evidence="3">ParA family protein</fullName>
    </submittedName>
</protein>
<gene>
    <name evidence="2" type="ORF">ABIC99_001272</name>
    <name evidence="3" type="ORF">EWH46_05240</name>
</gene>
<dbReference type="RefSeq" id="WP_149502992.1">
    <property type="nucleotide sequence ID" value="NZ_CP035708.1"/>
</dbReference>
<name>A0A5C1PZU2_9BURK</name>